<name>A0A2L1UMV0_9GAMM</name>
<organism evidence="1 2">
    <name type="scientific">Rahnella sikkimica</name>
    <dbReference type="NCBI Taxonomy" id="1805933"/>
    <lineage>
        <taxon>Bacteria</taxon>
        <taxon>Pseudomonadati</taxon>
        <taxon>Pseudomonadota</taxon>
        <taxon>Gammaproteobacteria</taxon>
        <taxon>Enterobacterales</taxon>
        <taxon>Yersiniaceae</taxon>
        <taxon>Rahnella</taxon>
    </lineage>
</organism>
<accession>A0A2L1UMV0</accession>
<dbReference type="Proteomes" id="UP000239197">
    <property type="component" value="Chromosome"/>
</dbReference>
<dbReference type="RefSeq" id="WP_104921786.1">
    <property type="nucleotide sequence ID" value="NZ_CP019062.1"/>
</dbReference>
<evidence type="ECO:0000313" key="1">
    <source>
        <dbReference type="EMBL" id="AVF34254.1"/>
    </source>
</evidence>
<dbReference type="EMBL" id="CP019062">
    <property type="protein sequence ID" value="AVF34254.1"/>
    <property type="molecule type" value="Genomic_DNA"/>
</dbReference>
<keyword evidence="2" id="KW-1185">Reference proteome</keyword>
<proteinExistence type="predicted"/>
<dbReference type="KEGG" id="rox:BV494_04590"/>
<gene>
    <name evidence="1" type="ORF">BV494_04590</name>
</gene>
<evidence type="ECO:0000313" key="2">
    <source>
        <dbReference type="Proteomes" id="UP000239197"/>
    </source>
</evidence>
<reference evidence="2" key="1">
    <citation type="submission" date="2017-01" db="EMBL/GenBank/DDBJ databases">
        <title>Genome sequence of Rouxiella sp. ERMR1:05.</title>
        <authorList>
            <person name="Kumar R."/>
            <person name="Singh D."/>
            <person name="Kumar S."/>
        </authorList>
    </citation>
    <scope>NUCLEOTIDE SEQUENCE [LARGE SCALE GENOMIC DNA]</scope>
    <source>
        <strain evidence="2">ERMR1:05</strain>
    </source>
</reference>
<protein>
    <submittedName>
        <fullName evidence="1">Uncharacterized protein</fullName>
    </submittedName>
</protein>
<dbReference type="OrthoDB" id="6896763at2"/>
<sequence length="89" mass="10216">MNKEMMKPGVIVRDISSEYDGPTFDVLFINDAGVCRYSNDVFGTEQEAALLAERCNEALVDSEIWDYYQHSEGYSDDWKIAKRIERKAA</sequence>
<dbReference type="AlphaFoldDB" id="A0A2L1UMV0"/>